<gene>
    <name evidence="8" type="ORF">B0T10DRAFT_608849</name>
</gene>
<name>A0A9P8VYV0_9HYPO</name>
<comment type="caution">
    <text evidence="8">The sequence shown here is derived from an EMBL/GenBank/DDBJ whole genome shotgun (WGS) entry which is preliminary data.</text>
</comment>
<accession>A0A9P8VYV0</accession>
<dbReference type="Proteomes" id="UP000777438">
    <property type="component" value="Unassembled WGS sequence"/>
</dbReference>
<dbReference type="Pfam" id="PF00999">
    <property type="entry name" value="Na_H_Exchanger"/>
    <property type="match status" value="1"/>
</dbReference>
<organism evidence="8 9">
    <name type="scientific">Thelonectria olida</name>
    <dbReference type="NCBI Taxonomy" id="1576542"/>
    <lineage>
        <taxon>Eukaryota</taxon>
        <taxon>Fungi</taxon>
        <taxon>Dikarya</taxon>
        <taxon>Ascomycota</taxon>
        <taxon>Pezizomycotina</taxon>
        <taxon>Sordariomycetes</taxon>
        <taxon>Hypocreomycetidae</taxon>
        <taxon>Hypocreales</taxon>
        <taxon>Nectriaceae</taxon>
        <taxon>Thelonectria</taxon>
    </lineage>
</organism>
<dbReference type="EMBL" id="JAGPYM010000020">
    <property type="protein sequence ID" value="KAH6884540.1"/>
    <property type="molecule type" value="Genomic_DNA"/>
</dbReference>
<dbReference type="InterPro" id="IPR006153">
    <property type="entry name" value="Cation/H_exchanger_TM"/>
</dbReference>
<keyword evidence="2 6" id="KW-0812">Transmembrane</keyword>
<protein>
    <submittedName>
        <fullName evidence="8">Sodium/hydrogen exchanger family protein</fullName>
    </submittedName>
</protein>
<dbReference type="PANTHER" id="PTHR31382">
    <property type="entry name" value="NA(+)/H(+) ANTIPORTER"/>
    <property type="match status" value="1"/>
</dbReference>
<feature type="transmembrane region" description="Helical" evidence="6">
    <location>
        <begin position="72"/>
        <end position="93"/>
    </location>
</feature>
<dbReference type="Gene3D" id="1.20.1530.20">
    <property type="match status" value="1"/>
</dbReference>
<feature type="transmembrane region" description="Helical" evidence="6">
    <location>
        <begin position="358"/>
        <end position="381"/>
    </location>
</feature>
<dbReference type="GO" id="GO:0005886">
    <property type="term" value="C:plasma membrane"/>
    <property type="evidence" value="ECO:0007669"/>
    <property type="project" value="InterPro"/>
</dbReference>
<evidence type="ECO:0000256" key="4">
    <source>
        <dbReference type="ARBA" id="ARBA00023136"/>
    </source>
</evidence>
<dbReference type="AlphaFoldDB" id="A0A9P8VYV0"/>
<dbReference type="GO" id="GO:0042391">
    <property type="term" value="P:regulation of membrane potential"/>
    <property type="evidence" value="ECO:0007669"/>
    <property type="project" value="InterPro"/>
</dbReference>
<evidence type="ECO:0000256" key="2">
    <source>
        <dbReference type="ARBA" id="ARBA00022692"/>
    </source>
</evidence>
<dbReference type="OrthoDB" id="5327978at2759"/>
<sequence>MPTLELNHLNIVLGALGAYLGLYGLVSVQIKLVWYLGAALPAVIMGIILGPVGAKFIDSSQWGNAQDGQTHAITLGVTRVMIGLQLVIAGYQLPARYLWMRRKEIAMCLLPVMTMMWLATTLCVLATTSNLTLLPALVISACVTCTDPVLSQAIAKGPFSDMFIARPLREIISCEAGANDGFGFPFLMFAVYLMRHAHERTEDGHLSMGYEVLGSDQVGRVGGGVGVALREWVLETWLYMIVLSVCYGALVGFAACKGIQFCLERKWIDNESYLLFPSALGMFLVGSCGAIGTDDSFACFVAGCALNWDGHYLKESERRQDEVNSSFTMLLNFGGFFYIGTIIPWSEFHDPDGTGITIGRLLLLGFVVLAFRRIPAVLAACRLMKPVCANYKEALFMGYFGPIGAGAVFYVEYTKRLFPDVGDGDVEETHLVEIINPIVYWLVFFSIVVHGLSIPALDLLYKWLRVKPIHDDAIEMWRSSFREALPANAAISDGETFLAYNRFSRPIASVELPRVGASRHRRGPSADDPAGEIEVHEKRERRRRATIQPVV</sequence>
<keyword evidence="3 6" id="KW-1133">Transmembrane helix</keyword>
<dbReference type="PANTHER" id="PTHR31382:SF3">
    <property type="entry name" value="SODIUM ION_PROTON EXCHANGER (EUROFUNG)"/>
    <property type="match status" value="1"/>
</dbReference>
<feature type="transmembrane region" description="Helical" evidence="6">
    <location>
        <begin position="237"/>
        <end position="256"/>
    </location>
</feature>
<feature type="transmembrane region" description="Helical" evidence="6">
    <location>
        <begin position="32"/>
        <end position="52"/>
    </location>
</feature>
<dbReference type="GO" id="GO:0036376">
    <property type="term" value="P:sodium ion export across plasma membrane"/>
    <property type="evidence" value="ECO:0007669"/>
    <property type="project" value="InterPro"/>
</dbReference>
<feature type="transmembrane region" description="Helical" evidence="6">
    <location>
        <begin position="105"/>
        <end position="127"/>
    </location>
</feature>
<feature type="region of interest" description="Disordered" evidence="5">
    <location>
        <begin position="515"/>
        <end position="551"/>
    </location>
</feature>
<evidence type="ECO:0000256" key="6">
    <source>
        <dbReference type="SAM" id="Phobius"/>
    </source>
</evidence>
<evidence type="ECO:0000256" key="5">
    <source>
        <dbReference type="SAM" id="MobiDB-lite"/>
    </source>
</evidence>
<feature type="domain" description="Cation/H+ exchanger transmembrane" evidence="7">
    <location>
        <begin position="37"/>
        <end position="456"/>
    </location>
</feature>
<evidence type="ECO:0000313" key="8">
    <source>
        <dbReference type="EMBL" id="KAH6884540.1"/>
    </source>
</evidence>
<dbReference type="InterPro" id="IPR038770">
    <property type="entry name" value="Na+/solute_symporter_sf"/>
</dbReference>
<dbReference type="InterPro" id="IPR004712">
    <property type="entry name" value="Na+/H+_antiporter_fungi"/>
</dbReference>
<evidence type="ECO:0000259" key="7">
    <source>
        <dbReference type="Pfam" id="PF00999"/>
    </source>
</evidence>
<feature type="transmembrane region" description="Helical" evidence="6">
    <location>
        <begin position="327"/>
        <end position="346"/>
    </location>
</feature>
<evidence type="ECO:0000256" key="3">
    <source>
        <dbReference type="ARBA" id="ARBA00022989"/>
    </source>
</evidence>
<reference evidence="8 9" key="1">
    <citation type="journal article" date="2021" name="Nat. Commun.">
        <title>Genetic determinants of endophytism in the Arabidopsis root mycobiome.</title>
        <authorList>
            <person name="Mesny F."/>
            <person name="Miyauchi S."/>
            <person name="Thiergart T."/>
            <person name="Pickel B."/>
            <person name="Atanasova L."/>
            <person name="Karlsson M."/>
            <person name="Huettel B."/>
            <person name="Barry K.W."/>
            <person name="Haridas S."/>
            <person name="Chen C."/>
            <person name="Bauer D."/>
            <person name="Andreopoulos W."/>
            <person name="Pangilinan J."/>
            <person name="LaButti K."/>
            <person name="Riley R."/>
            <person name="Lipzen A."/>
            <person name="Clum A."/>
            <person name="Drula E."/>
            <person name="Henrissat B."/>
            <person name="Kohler A."/>
            <person name="Grigoriev I.V."/>
            <person name="Martin F.M."/>
            <person name="Hacquard S."/>
        </authorList>
    </citation>
    <scope>NUCLEOTIDE SEQUENCE [LARGE SCALE GENOMIC DNA]</scope>
    <source>
        <strain evidence="8 9">MPI-CAGE-CH-0241</strain>
    </source>
</reference>
<evidence type="ECO:0000313" key="9">
    <source>
        <dbReference type="Proteomes" id="UP000777438"/>
    </source>
</evidence>
<feature type="transmembrane region" description="Helical" evidence="6">
    <location>
        <begin position="438"/>
        <end position="461"/>
    </location>
</feature>
<feature type="transmembrane region" description="Helical" evidence="6">
    <location>
        <begin position="6"/>
        <end position="25"/>
    </location>
</feature>
<proteinExistence type="predicted"/>
<comment type="subcellular location">
    <subcellularLocation>
        <location evidence="1">Membrane</location>
        <topology evidence="1">Multi-pass membrane protein</topology>
    </subcellularLocation>
</comment>
<keyword evidence="9" id="KW-1185">Reference proteome</keyword>
<dbReference type="GO" id="GO:0120029">
    <property type="term" value="P:proton export across plasma membrane"/>
    <property type="evidence" value="ECO:0007669"/>
    <property type="project" value="InterPro"/>
</dbReference>
<feature type="transmembrane region" description="Helical" evidence="6">
    <location>
        <begin position="393"/>
        <end position="411"/>
    </location>
</feature>
<keyword evidence="4 6" id="KW-0472">Membrane</keyword>
<evidence type="ECO:0000256" key="1">
    <source>
        <dbReference type="ARBA" id="ARBA00004141"/>
    </source>
</evidence>
<dbReference type="GO" id="GO:0015385">
    <property type="term" value="F:sodium:proton antiporter activity"/>
    <property type="evidence" value="ECO:0007669"/>
    <property type="project" value="InterPro"/>
</dbReference>